<name>A0A7Y9ICG9_9ACTN</name>
<sequence length="124" mass="13110">MTRLTQAVSVILILTGVITFIATGASSATALIPAFVGILIGICGVLAMREKFRRHAIHLALVFALIGALGSLMNVAKIGQLFDGTAERPGAIIESIIMLVVTVVYLIFGIRSFIAARKARTEGE</sequence>
<gene>
    <name evidence="2" type="ORF">BKA15_005599</name>
</gene>
<keyword evidence="1" id="KW-1133">Transmembrane helix</keyword>
<dbReference type="Proteomes" id="UP000569914">
    <property type="component" value="Unassembled WGS sequence"/>
</dbReference>
<keyword evidence="1" id="KW-0472">Membrane</keyword>
<organism evidence="2 3">
    <name type="scientific">Microlunatus parietis</name>
    <dbReference type="NCBI Taxonomy" id="682979"/>
    <lineage>
        <taxon>Bacteria</taxon>
        <taxon>Bacillati</taxon>
        <taxon>Actinomycetota</taxon>
        <taxon>Actinomycetes</taxon>
        <taxon>Propionibacteriales</taxon>
        <taxon>Propionibacteriaceae</taxon>
        <taxon>Microlunatus</taxon>
    </lineage>
</organism>
<dbReference type="RefSeq" id="WP_179756452.1">
    <property type="nucleotide sequence ID" value="NZ_JACCBU010000001.1"/>
</dbReference>
<keyword evidence="3" id="KW-1185">Reference proteome</keyword>
<feature type="transmembrane region" description="Helical" evidence="1">
    <location>
        <begin position="30"/>
        <end position="47"/>
    </location>
</feature>
<feature type="transmembrane region" description="Helical" evidence="1">
    <location>
        <begin position="7"/>
        <end position="24"/>
    </location>
</feature>
<accession>A0A7Y9ICG9</accession>
<proteinExistence type="predicted"/>
<dbReference type="EMBL" id="JACCBU010000001">
    <property type="protein sequence ID" value="NYE74270.1"/>
    <property type="molecule type" value="Genomic_DNA"/>
</dbReference>
<feature type="transmembrane region" description="Helical" evidence="1">
    <location>
        <begin position="59"/>
        <end position="79"/>
    </location>
</feature>
<evidence type="ECO:0000256" key="1">
    <source>
        <dbReference type="SAM" id="Phobius"/>
    </source>
</evidence>
<protein>
    <submittedName>
        <fullName evidence="2">FtsH-binding integral membrane protein</fullName>
    </submittedName>
</protein>
<keyword evidence="1" id="KW-0812">Transmembrane</keyword>
<evidence type="ECO:0000313" key="2">
    <source>
        <dbReference type="EMBL" id="NYE74270.1"/>
    </source>
</evidence>
<feature type="transmembrane region" description="Helical" evidence="1">
    <location>
        <begin position="91"/>
        <end position="110"/>
    </location>
</feature>
<dbReference type="AlphaFoldDB" id="A0A7Y9ICG9"/>
<evidence type="ECO:0000313" key="3">
    <source>
        <dbReference type="Proteomes" id="UP000569914"/>
    </source>
</evidence>
<comment type="caution">
    <text evidence="2">The sequence shown here is derived from an EMBL/GenBank/DDBJ whole genome shotgun (WGS) entry which is preliminary data.</text>
</comment>
<reference evidence="2 3" key="1">
    <citation type="submission" date="2020-07" db="EMBL/GenBank/DDBJ databases">
        <title>Sequencing the genomes of 1000 actinobacteria strains.</title>
        <authorList>
            <person name="Klenk H.-P."/>
        </authorList>
    </citation>
    <scope>NUCLEOTIDE SEQUENCE [LARGE SCALE GENOMIC DNA]</scope>
    <source>
        <strain evidence="2 3">DSM 22083</strain>
    </source>
</reference>